<comment type="subunit">
    <text evidence="2 8">Heterodimer of SbcC and SbcD.</text>
</comment>
<dbReference type="EMBL" id="BAABDL010000085">
    <property type="protein sequence ID" value="GAA4071514.1"/>
    <property type="molecule type" value="Genomic_DNA"/>
</dbReference>
<evidence type="ECO:0000256" key="6">
    <source>
        <dbReference type="ARBA" id="ARBA00022839"/>
    </source>
</evidence>
<feature type="domain" description="Calcineurin-like phosphoesterase" evidence="9">
    <location>
        <begin position="1"/>
        <end position="219"/>
    </location>
</feature>
<evidence type="ECO:0000313" key="12">
    <source>
        <dbReference type="Proteomes" id="UP001501734"/>
    </source>
</evidence>
<evidence type="ECO:0000256" key="3">
    <source>
        <dbReference type="ARBA" id="ARBA00013365"/>
    </source>
</evidence>
<dbReference type="GO" id="GO:0004527">
    <property type="term" value="F:exonuclease activity"/>
    <property type="evidence" value="ECO:0007669"/>
    <property type="project" value="UniProtKB-KW"/>
</dbReference>
<dbReference type="SUPFAM" id="SSF56300">
    <property type="entry name" value="Metallo-dependent phosphatases"/>
    <property type="match status" value="1"/>
</dbReference>
<dbReference type="InterPro" id="IPR041796">
    <property type="entry name" value="Mre11_N"/>
</dbReference>
<dbReference type="InterPro" id="IPR029052">
    <property type="entry name" value="Metallo-depent_PP-like"/>
</dbReference>
<evidence type="ECO:0000256" key="8">
    <source>
        <dbReference type="RuleBase" id="RU363069"/>
    </source>
</evidence>
<dbReference type="Gene3D" id="3.60.21.10">
    <property type="match status" value="1"/>
</dbReference>
<dbReference type="InterPro" id="IPR004593">
    <property type="entry name" value="SbcD"/>
</dbReference>
<dbReference type="InterPro" id="IPR050535">
    <property type="entry name" value="DNA_Repair-Maintenance_Comp"/>
</dbReference>
<evidence type="ECO:0000256" key="7">
    <source>
        <dbReference type="ARBA" id="ARBA00023172"/>
    </source>
</evidence>
<keyword evidence="8" id="KW-0255">Endonuclease</keyword>
<dbReference type="InterPro" id="IPR026843">
    <property type="entry name" value="SbcD_C"/>
</dbReference>
<keyword evidence="4 8" id="KW-0540">Nuclease</keyword>
<dbReference type="InterPro" id="IPR004843">
    <property type="entry name" value="Calcineurin-like_PHP"/>
</dbReference>
<organism evidence="11 12">
    <name type="scientific">Amphibacillus indicireducens</name>
    <dbReference type="NCBI Taxonomy" id="1076330"/>
    <lineage>
        <taxon>Bacteria</taxon>
        <taxon>Bacillati</taxon>
        <taxon>Bacillota</taxon>
        <taxon>Bacilli</taxon>
        <taxon>Bacillales</taxon>
        <taxon>Bacillaceae</taxon>
        <taxon>Amphibacillus</taxon>
    </lineage>
</organism>
<proteinExistence type="inferred from homology"/>
<dbReference type="Pfam" id="PF00149">
    <property type="entry name" value="Metallophos"/>
    <property type="match status" value="1"/>
</dbReference>
<keyword evidence="7 8" id="KW-0233">DNA recombination</keyword>
<keyword evidence="8" id="KW-0235">DNA replication</keyword>
<feature type="domain" description="Nuclease SbcCD subunit D C-terminal" evidence="10">
    <location>
        <begin position="268"/>
        <end position="357"/>
    </location>
</feature>
<dbReference type="Pfam" id="PF12320">
    <property type="entry name" value="SbcD_C"/>
    <property type="match status" value="1"/>
</dbReference>
<sequence length="384" mass="44625">MRILHTADWHLGKIVNGIHMTDDQAYVLEQFFEIIERYSPDLIINAGDIYDRAIPPKEAVDLLDQTLTRLMTDYQIPMLMISGNHDSPDRLHFGSQLFRNHQLYIQSKFHLPIEPVTFTDETGPVHFYLIPYFEPADVQSYYLDQKITTHQAAMSAVIESIKENINPNERHVCIAHAFLAGGMESDSEDRLSMIGGSPYVDVNLFEAFNYAALGHLHQPQKISSDRVQYSGSLLKYSFSEASQKKSMTLIDLDQQGQVFFERIPLQPKHDLRVMTDYFDHLLSADHYQASEDYLHIQLLDDGQILDPITQLRKKFPNILRLEKVIKKSDRGLNELARVKKNQQRTELELFEDFYLEMTDEPLSEKRKQMLRTVIDHIKQQERGQ</sequence>
<dbReference type="NCBIfam" id="TIGR00619">
    <property type="entry name" value="sbcd"/>
    <property type="match status" value="1"/>
</dbReference>
<dbReference type="RefSeq" id="WP_344912090.1">
    <property type="nucleotide sequence ID" value="NZ_BAABDL010000085.1"/>
</dbReference>
<evidence type="ECO:0000256" key="1">
    <source>
        <dbReference type="ARBA" id="ARBA00010555"/>
    </source>
</evidence>
<accession>A0ABP7VRP6</accession>
<comment type="caution">
    <text evidence="11">The sequence shown here is derived from an EMBL/GenBank/DDBJ whole genome shotgun (WGS) entry which is preliminary data.</text>
</comment>
<evidence type="ECO:0000259" key="10">
    <source>
        <dbReference type="Pfam" id="PF12320"/>
    </source>
</evidence>
<dbReference type="PANTHER" id="PTHR30337">
    <property type="entry name" value="COMPONENT OF ATP-DEPENDENT DSDNA EXONUCLEASE"/>
    <property type="match status" value="1"/>
</dbReference>
<protein>
    <recommendedName>
        <fullName evidence="3 8">Nuclease SbcCD subunit D</fullName>
    </recommendedName>
</protein>
<reference evidence="12" key="1">
    <citation type="journal article" date="2019" name="Int. J. Syst. Evol. Microbiol.">
        <title>The Global Catalogue of Microorganisms (GCM) 10K type strain sequencing project: providing services to taxonomists for standard genome sequencing and annotation.</title>
        <authorList>
            <consortium name="The Broad Institute Genomics Platform"/>
            <consortium name="The Broad Institute Genome Sequencing Center for Infectious Disease"/>
            <person name="Wu L."/>
            <person name="Ma J."/>
        </authorList>
    </citation>
    <scope>NUCLEOTIDE SEQUENCE [LARGE SCALE GENOMIC DNA]</scope>
    <source>
        <strain evidence="12">JCM 17250</strain>
    </source>
</reference>
<evidence type="ECO:0000256" key="4">
    <source>
        <dbReference type="ARBA" id="ARBA00022722"/>
    </source>
</evidence>
<dbReference type="PANTHER" id="PTHR30337:SF0">
    <property type="entry name" value="NUCLEASE SBCCD SUBUNIT D"/>
    <property type="match status" value="1"/>
</dbReference>
<evidence type="ECO:0000313" key="11">
    <source>
        <dbReference type="EMBL" id="GAA4071514.1"/>
    </source>
</evidence>
<keyword evidence="5 8" id="KW-0378">Hydrolase</keyword>
<gene>
    <name evidence="8" type="primary">sbcD</name>
    <name evidence="11" type="ORF">GCM10022410_16450</name>
</gene>
<comment type="similarity">
    <text evidence="1 8">Belongs to the SbcD family.</text>
</comment>
<name>A0ABP7VRP6_9BACI</name>
<evidence type="ECO:0000259" key="9">
    <source>
        <dbReference type="Pfam" id="PF00149"/>
    </source>
</evidence>
<keyword evidence="6 8" id="KW-0269">Exonuclease</keyword>
<dbReference type="Proteomes" id="UP001501734">
    <property type="component" value="Unassembled WGS sequence"/>
</dbReference>
<comment type="function">
    <text evidence="8">SbcCD cleaves DNA hairpin structures. These structures can inhibit DNA replication and are intermediates in certain DNA recombination reactions. The complex acts as a 3'-&gt;5' double strand exonuclease that can open hairpins. It also has a 5' single-strand endonuclease activity.</text>
</comment>
<evidence type="ECO:0000256" key="2">
    <source>
        <dbReference type="ARBA" id="ARBA00011322"/>
    </source>
</evidence>
<dbReference type="CDD" id="cd00840">
    <property type="entry name" value="MPP_Mre11_N"/>
    <property type="match status" value="1"/>
</dbReference>
<keyword evidence="12" id="KW-1185">Reference proteome</keyword>
<evidence type="ECO:0000256" key="5">
    <source>
        <dbReference type="ARBA" id="ARBA00022801"/>
    </source>
</evidence>